<gene>
    <name evidence="2" type="ORF">BC938DRAFT_475615</name>
</gene>
<reference evidence="2 3" key="1">
    <citation type="journal article" date="2018" name="New Phytol.">
        <title>Phylogenomics of Endogonaceae and evolution of mycorrhizas within Mucoromycota.</title>
        <authorList>
            <person name="Chang Y."/>
            <person name="Desiro A."/>
            <person name="Na H."/>
            <person name="Sandor L."/>
            <person name="Lipzen A."/>
            <person name="Clum A."/>
            <person name="Barry K."/>
            <person name="Grigoriev I.V."/>
            <person name="Martin F.M."/>
            <person name="Stajich J.E."/>
            <person name="Smith M.E."/>
            <person name="Bonito G."/>
            <person name="Spatafora J.W."/>
        </authorList>
    </citation>
    <scope>NUCLEOTIDE SEQUENCE [LARGE SCALE GENOMIC DNA]</scope>
    <source>
        <strain evidence="2 3">AD002</strain>
    </source>
</reference>
<dbReference type="AlphaFoldDB" id="A0A433QZB7"/>
<evidence type="ECO:0000256" key="1">
    <source>
        <dbReference type="SAM" id="MobiDB-lite"/>
    </source>
</evidence>
<comment type="caution">
    <text evidence="2">The sequence shown here is derived from an EMBL/GenBank/DDBJ whole genome shotgun (WGS) entry which is preliminary data.</text>
</comment>
<feature type="region of interest" description="Disordered" evidence="1">
    <location>
        <begin position="41"/>
        <end position="63"/>
    </location>
</feature>
<organism evidence="2 3">
    <name type="scientific">Jimgerdemannia flammicorona</name>
    <dbReference type="NCBI Taxonomy" id="994334"/>
    <lineage>
        <taxon>Eukaryota</taxon>
        <taxon>Fungi</taxon>
        <taxon>Fungi incertae sedis</taxon>
        <taxon>Mucoromycota</taxon>
        <taxon>Mucoromycotina</taxon>
        <taxon>Endogonomycetes</taxon>
        <taxon>Endogonales</taxon>
        <taxon>Endogonaceae</taxon>
        <taxon>Jimgerdemannia</taxon>
    </lineage>
</organism>
<proteinExistence type="predicted"/>
<keyword evidence="3" id="KW-1185">Reference proteome</keyword>
<sequence>MKEFHEHILADFCVSPLGADISTCKVGFSFAIAFGIHQRDYQNPEGKRPQLPRSRHWHQRRGQLGRCHERHQCHDAIHKMNCQRIESNIRLVSRIDKSAGIQETMGKFQ</sequence>
<evidence type="ECO:0000313" key="3">
    <source>
        <dbReference type="Proteomes" id="UP000274822"/>
    </source>
</evidence>
<feature type="compositionally biased region" description="Basic residues" evidence="1">
    <location>
        <begin position="53"/>
        <end position="63"/>
    </location>
</feature>
<dbReference type="EMBL" id="RBNJ01000212">
    <property type="protein sequence ID" value="RUS35123.1"/>
    <property type="molecule type" value="Genomic_DNA"/>
</dbReference>
<dbReference type="Proteomes" id="UP000274822">
    <property type="component" value="Unassembled WGS sequence"/>
</dbReference>
<dbReference type="InterPro" id="IPR029756">
    <property type="entry name" value="MTH1187/YkoF-like"/>
</dbReference>
<protein>
    <submittedName>
        <fullName evidence="2">Uncharacterized protein</fullName>
    </submittedName>
</protein>
<evidence type="ECO:0000313" key="2">
    <source>
        <dbReference type="EMBL" id="RUS35123.1"/>
    </source>
</evidence>
<dbReference type="Gene3D" id="3.30.70.930">
    <property type="match status" value="1"/>
</dbReference>
<name>A0A433QZB7_9FUNG</name>
<accession>A0A433QZB7</accession>